<protein>
    <recommendedName>
        <fullName evidence="3">Protein kinase domain-containing protein</fullName>
    </recommendedName>
</protein>
<dbReference type="RefSeq" id="WP_345058702.1">
    <property type="nucleotide sequence ID" value="NZ_BAABDK010000032.1"/>
</dbReference>
<sequence>MDVQELLSKILASRQPDDIFSRANFRKEYLAYLKLLHPDVCHLPQANDAVARLNQYVEQLEAALRFTDDAGPLRVLPNHQLRFDGDRALLRQSQANYERLMALRDPSAQHFHQYLPSVLTWNDPHLLATTAARVVPLAGLVLPQQHVVWVLSRLLEFVAWLHQSGYCHAGLHPESLALVPETHGLVCLSFYHMARLNGTLTTISGKYRLWYPDAVFADKRATPGIDLALAQRTAVCLLGDASGNGVRLRNTVDDRLVDFLLTPWHNAYAAFSDYRKLVQQLYPKREFHPLNL</sequence>
<evidence type="ECO:0000313" key="2">
    <source>
        <dbReference type="Proteomes" id="UP001501469"/>
    </source>
</evidence>
<evidence type="ECO:0008006" key="3">
    <source>
        <dbReference type="Google" id="ProtNLM"/>
    </source>
</evidence>
<dbReference type="SUPFAM" id="SSF56112">
    <property type="entry name" value="Protein kinase-like (PK-like)"/>
    <property type="match status" value="1"/>
</dbReference>
<proteinExistence type="predicted"/>
<comment type="caution">
    <text evidence="1">The sequence shown here is derived from an EMBL/GenBank/DDBJ whole genome shotgun (WGS) entry which is preliminary data.</text>
</comment>
<dbReference type="Proteomes" id="UP001501469">
    <property type="component" value="Unassembled WGS sequence"/>
</dbReference>
<organism evidence="1 2">
    <name type="scientific">Hymenobacter glaciei</name>
    <dbReference type="NCBI Taxonomy" id="877209"/>
    <lineage>
        <taxon>Bacteria</taxon>
        <taxon>Pseudomonadati</taxon>
        <taxon>Bacteroidota</taxon>
        <taxon>Cytophagia</taxon>
        <taxon>Cytophagales</taxon>
        <taxon>Hymenobacteraceae</taxon>
        <taxon>Hymenobacter</taxon>
    </lineage>
</organism>
<reference evidence="2" key="1">
    <citation type="journal article" date="2019" name="Int. J. Syst. Evol. Microbiol.">
        <title>The Global Catalogue of Microorganisms (GCM) 10K type strain sequencing project: providing services to taxonomists for standard genome sequencing and annotation.</title>
        <authorList>
            <consortium name="The Broad Institute Genomics Platform"/>
            <consortium name="The Broad Institute Genome Sequencing Center for Infectious Disease"/>
            <person name="Wu L."/>
            <person name="Ma J."/>
        </authorList>
    </citation>
    <scope>NUCLEOTIDE SEQUENCE [LARGE SCALE GENOMIC DNA]</scope>
    <source>
        <strain evidence="2">JCM 17225</strain>
    </source>
</reference>
<dbReference type="EMBL" id="BAABDK010000032">
    <property type="protein sequence ID" value="GAA4051418.1"/>
    <property type="molecule type" value="Genomic_DNA"/>
</dbReference>
<dbReference type="InterPro" id="IPR011009">
    <property type="entry name" value="Kinase-like_dom_sf"/>
</dbReference>
<gene>
    <name evidence="1" type="ORF">GCM10022409_42740</name>
</gene>
<accession>A0ABP7US77</accession>
<keyword evidence="2" id="KW-1185">Reference proteome</keyword>
<evidence type="ECO:0000313" key="1">
    <source>
        <dbReference type="EMBL" id="GAA4051418.1"/>
    </source>
</evidence>
<name>A0ABP7US77_9BACT</name>